<dbReference type="Proteomes" id="UP000199690">
    <property type="component" value="Unassembled WGS sequence"/>
</dbReference>
<protein>
    <recommendedName>
        <fullName evidence="1">DUF6292 domain-containing protein</fullName>
    </recommendedName>
</protein>
<evidence type="ECO:0000313" key="4">
    <source>
        <dbReference type="Proteomes" id="UP000199690"/>
    </source>
</evidence>
<dbReference type="EMBL" id="FOME01000019">
    <property type="protein sequence ID" value="SFF11059.1"/>
    <property type="molecule type" value="Genomic_DNA"/>
</dbReference>
<organism evidence="2 5">
    <name type="scientific">Saccharopolyspora kobensis</name>
    <dbReference type="NCBI Taxonomy" id="146035"/>
    <lineage>
        <taxon>Bacteria</taxon>
        <taxon>Bacillati</taxon>
        <taxon>Actinomycetota</taxon>
        <taxon>Actinomycetes</taxon>
        <taxon>Pseudonocardiales</taxon>
        <taxon>Pseudonocardiaceae</taxon>
        <taxon>Saccharopolyspora</taxon>
    </lineage>
</organism>
<sequence length="134" mass="14412">MDTRSPAASGLVDYIRSVADALGDDVTEVDVDFDDGLATAIILVRSHVPTLLEFPLLLTWDEVSGWALRVETDGTGDTTALEFLGGDILPHPQVVREFLGDAVCGRSPGLVLPPAFRTPNAGDELEHRLAQFRA</sequence>
<accession>A0A1I2G1Q7</accession>
<dbReference type="InterPro" id="IPR046259">
    <property type="entry name" value="DUF6292"/>
</dbReference>
<evidence type="ECO:0000313" key="5">
    <source>
        <dbReference type="Proteomes" id="UP000236729"/>
    </source>
</evidence>
<dbReference type="RefSeq" id="WP_093146892.1">
    <property type="nucleotide sequence ID" value="NZ_FNVB01000002.1"/>
</dbReference>
<accession>A0A1H5XUW4</accession>
<evidence type="ECO:0000259" key="1">
    <source>
        <dbReference type="Pfam" id="PF19809"/>
    </source>
</evidence>
<feature type="domain" description="DUF6292" evidence="1">
    <location>
        <begin position="14"/>
        <end position="99"/>
    </location>
</feature>
<dbReference type="EMBL" id="FNVB01000002">
    <property type="protein sequence ID" value="SEG15544.1"/>
    <property type="molecule type" value="Genomic_DNA"/>
</dbReference>
<dbReference type="Pfam" id="PF19809">
    <property type="entry name" value="DUF6292"/>
    <property type="match status" value="1"/>
</dbReference>
<name>A0A1H5XUW4_9PSEU</name>
<dbReference type="Proteomes" id="UP000236729">
    <property type="component" value="Unassembled WGS sequence"/>
</dbReference>
<dbReference type="AlphaFoldDB" id="A0A1H5XUW4"/>
<reference evidence="4 5" key="2">
    <citation type="submission" date="2016-10" db="EMBL/GenBank/DDBJ databases">
        <authorList>
            <person name="Varghese N."/>
            <person name="Submissions S."/>
        </authorList>
    </citation>
    <scope>NUCLEOTIDE SEQUENCE [LARGE SCALE GENOMIC DNA]</scope>
    <source>
        <strain evidence="5">ATCC 20501</strain>
        <strain evidence="3 4">CGMCC 4.3529</strain>
    </source>
</reference>
<reference evidence="2" key="1">
    <citation type="submission" date="2016-10" db="EMBL/GenBank/DDBJ databases">
        <authorList>
            <person name="de Groot N.N."/>
        </authorList>
    </citation>
    <scope>NUCLEOTIDE SEQUENCE [LARGE SCALE GENOMIC DNA]</scope>
    <source>
        <strain evidence="2">ATCC 20501</strain>
    </source>
</reference>
<proteinExistence type="predicted"/>
<evidence type="ECO:0000313" key="2">
    <source>
        <dbReference type="EMBL" id="SEG15544.1"/>
    </source>
</evidence>
<evidence type="ECO:0000313" key="3">
    <source>
        <dbReference type="EMBL" id="SFF11059.1"/>
    </source>
</evidence>
<gene>
    <name evidence="2" type="ORF">SAMN02982929_01651</name>
    <name evidence="3" type="ORF">SAMN05216506_11991</name>
</gene>
<keyword evidence="4" id="KW-1185">Reference proteome</keyword>